<evidence type="ECO:0000313" key="14">
    <source>
        <dbReference type="EMBL" id="KAK4519117.1"/>
    </source>
</evidence>
<dbReference type="InterPro" id="IPR050131">
    <property type="entry name" value="Peptidase_S8_subtilisin-like"/>
</dbReference>
<keyword evidence="7 9" id="KW-0720">Serine protease</keyword>
<evidence type="ECO:0000259" key="12">
    <source>
        <dbReference type="Pfam" id="PF02225"/>
    </source>
</evidence>
<dbReference type="InterPro" id="IPR034187">
    <property type="entry name" value="Peptidases_S8_5"/>
</dbReference>
<evidence type="ECO:0000259" key="11">
    <source>
        <dbReference type="Pfam" id="PF00082"/>
    </source>
</evidence>
<evidence type="ECO:0000256" key="10">
    <source>
        <dbReference type="RuleBase" id="RU003355"/>
    </source>
</evidence>
<dbReference type="Gene3D" id="3.40.50.200">
    <property type="entry name" value="Peptidase S8/S53 domain"/>
    <property type="match status" value="2"/>
</dbReference>
<dbReference type="InterPro" id="IPR023827">
    <property type="entry name" value="Peptidase_S8_Asp-AS"/>
</dbReference>
<keyword evidence="2" id="KW-0134">Cell wall</keyword>
<keyword evidence="3" id="KW-0964">Secreted</keyword>
<feature type="active site" description="Charge relay system" evidence="8 9">
    <location>
        <position position="569"/>
    </location>
</feature>
<dbReference type="PROSITE" id="PS00136">
    <property type="entry name" value="SUBTILASE_ASP"/>
    <property type="match status" value="1"/>
</dbReference>
<feature type="domain" description="C5a peptidase/Subtilisin-like protease SBT2-like Fn3-like" evidence="13">
    <location>
        <begin position="648"/>
        <end position="771"/>
    </location>
</feature>
<accession>A0AAN7DLB8</accession>
<evidence type="ECO:0000256" key="6">
    <source>
        <dbReference type="ARBA" id="ARBA00022801"/>
    </source>
</evidence>
<dbReference type="GO" id="GO:0005615">
    <property type="term" value="C:extracellular space"/>
    <property type="evidence" value="ECO:0007669"/>
    <property type="project" value="TreeGrafter"/>
</dbReference>
<dbReference type="PROSITE" id="PS51892">
    <property type="entry name" value="SUBTILASE"/>
    <property type="match status" value="1"/>
</dbReference>
<evidence type="ECO:0000256" key="9">
    <source>
        <dbReference type="PROSITE-ProRule" id="PRU01240"/>
    </source>
</evidence>
<keyword evidence="5" id="KW-0732">Signal</keyword>
<dbReference type="InterPro" id="IPR023828">
    <property type="entry name" value="Peptidase_S8_Ser-AS"/>
</dbReference>
<dbReference type="PROSITE" id="PS00138">
    <property type="entry name" value="SUBTILASE_SER"/>
    <property type="match status" value="1"/>
</dbReference>
<evidence type="ECO:0000256" key="4">
    <source>
        <dbReference type="ARBA" id="ARBA00022670"/>
    </source>
</evidence>
<evidence type="ECO:0000256" key="7">
    <source>
        <dbReference type="ARBA" id="ARBA00022825"/>
    </source>
</evidence>
<dbReference type="SUPFAM" id="SSF52743">
    <property type="entry name" value="Subtilisin-like"/>
    <property type="match status" value="1"/>
</dbReference>
<dbReference type="AlphaFoldDB" id="A0AAN7DLB8"/>
<reference evidence="14 15" key="1">
    <citation type="submission" date="2022-11" db="EMBL/GenBank/DDBJ databases">
        <title>Mucor velutinosus strain NIH1002 WGS.</title>
        <authorList>
            <person name="Subramanian P."/>
            <person name="Mullikin J.C."/>
            <person name="Segre J.A."/>
            <person name="Zelazny A.M."/>
        </authorList>
    </citation>
    <scope>NUCLEOTIDE SEQUENCE [LARGE SCALE GENOMIC DNA]</scope>
    <source>
        <strain evidence="14 15">NIH1002</strain>
    </source>
</reference>
<evidence type="ECO:0000256" key="8">
    <source>
        <dbReference type="PIRSR" id="PIRSR615500-1"/>
    </source>
</evidence>
<dbReference type="GO" id="GO:0006508">
    <property type="term" value="P:proteolysis"/>
    <property type="evidence" value="ECO:0007669"/>
    <property type="project" value="UniProtKB-KW"/>
</dbReference>
<evidence type="ECO:0000256" key="5">
    <source>
        <dbReference type="ARBA" id="ARBA00022729"/>
    </source>
</evidence>
<organism evidence="14 15">
    <name type="scientific">Mucor velutinosus</name>
    <dbReference type="NCBI Taxonomy" id="708070"/>
    <lineage>
        <taxon>Eukaryota</taxon>
        <taxon>Fungi</taxon>
        <taxon>Fungi incertae sedis</taxon>
        <taxon>Mucoromycota</taxon>
        <taxon>Mucoromycotina</taxon>
        <taxon>Mucoromycetes</taxon>
        <taxon>Mucorales</taxon>
        <taxon>Mucorineae</taxon>
        <taxon>Mucoraceae</taxon>
        <taxon>Mucor</taxon>
    </lineage>
</organism>
<feature type="active site" description="Charge relay system" evidence="8 9">
    <location>
        <position position="244"/>
    </location>
</feature>
<comment type="similarity">
    <text evidence="1 9 10">Belongs to the peptidase S8 family.</text>
</comment>
<dbReference type="SUPFAM" id="SSF52025">
    <property type="entry name" value="PA domain"/>
    <property type="match status" value="1"/>
</dbReference>
<evidence type="ECO:0000313" key="15">
    <source>
        <dbReference type="Proteomes" id="UP001304243"/>
    </source>
</evidence>
<evidence type="ECO:0000256" key="1">
    <source>
        <dbReference type="ARBA" id="ARBA00011073"/>
    </source>
</evidence>
<dbReference type="CDD" id="cd07489">
    <property type="entry name" value="Peptidases_S8_5"/>
    <property type="match status" value="1"/>
</dbReference>
<comment type="caution">
    <text evidence="14">The sequence shown here is derived from an EMBL/GenBank/DDBJ whole genome shotgun (WGS) entry which is preliminary data.</text>
</comment>
<dbReference type="CDD" id="cd00538">
    <property type="entry name" value="PA"/>
    <property type="match status" value="1"/>
</dbReference>
<dbReference type="Gene3D" id="2.60.40.1710">
    <property type="entry name" value="Subtilisin-like superfamily"/>
    <property type="match status" value="1"/>
</dbReference>
<dbReference type="InterPro" id="IPR036852">
    <property type="entry name" value="Peptidase_S8/S53_dom_sf"/>
</dbReference>
<dbReference type="GO" id="GO:0016020">
    <property type="term" value="C:membrane"/>
    <property type="evidence" value="ECO:0007669"/>
    <property type="project" value="InterPro"/>
</dbReference>
<feature type="domain" description="Peptidase S8/S53" evidence="11">
    <location>
        <begin position="177"/>
        <end position="617"/>
    </location>
</feature>
<sequence length="947" mass="102822">MYQTTFILDKKRTRKAMMVGSTSKSMSWMAMLFLVTIICGTTATIVNAEKLEQRNEYILEFNSIDETTAFTQQHTNNVHVRYTYDSELLAGAAVEFKDDTIAEKLLKHPNIKRSWPIHHRAHLHAPVPDFQNSDSDSNEAQVSENDTTVTTFAPQRASTIPLLTQAYTKFQDLKSNGSGVKIGIIDTGVDYTHPALGGCFGKGCKFAYGYDLVGNNYNGSTSSIEESDDPIDNCPVNSTSATGHGTFVSGIIGAQDLVYNWTGVAPGATLGMWKVYGCNYAGSPNDVILKAMEMAYKAGMDVISISLGISGGWQEDVLSVMADRLVSKGVHVITASGNSGTSGIFLTASPASGKNVIAVGSTMNTHVPGYILKLIPPNKTKGSIDITYRTFVSKALTLNATLPIVPTGKEFNQENDACKDLGDSDKYKNTIVLIHQGGNCDTLTKVKHARSVGAKAVVLYTDIRNATTSFETLSSAVLPIAFINNDDGEIIYKEAHRINNKKQAIKAQFTNTLVAMEAPEGEAESISSFSTLGPTNKLQLKPELVAVGGNVFSTVPRYQGSYRFASGTSFSAPYVSANVALFLSNCNQSKQSPDLVKSVLMNFASPVKGPISASPYGDSPIRQGAGVVDVAQAIHGFEQFHVSPAKLSLNDTAHSHLLEHQEITIYNHDATTLTFNISHQPSLTATGYALNQKHPSYTPVEPVGLYADNQSSVATLHFDKTSLVIPAGEAAKVRVHIKPPSKTFSLQDHVLYGGYIMISTTTTDAKASVPYFGMIGNMKDLPILDRSNKPSPAAPYQFPAIGLTNGNSTVKDGSVGHFNITYYPDLKLATGGPYILARLLTGTALLQVQIMDKENRHVGDVPMTESRRYMMRNTLGITEYSTSFYSWYWSGEYTPKNSSSSSAKPKLLPSGEYRLRIRALKVFGSAENDHDFDTWTSARLKLEINTK</sequence>
<dbReference type="PROSITE" id="PS00137">
    <property type="entry name" value="SUBTILASE_HIS"/>
    <property type="match status" value="1"/>
</dbReference>
<dbReference type="InterPro" id="IPR003137">
    <property type="entry name" value="PA_domain"/>
</dbReference>
<dbReference type="Proteomes" id="UP001304243">
    <property type="component" value="Unassembled WGS sequence"/>
</dbReference>
<dbReference type="EMBL" id="JASEJX010000012">
    <property type="protein sequence ID" value="KAK4519117.1"/>
    <property type="molecule type" value="Genomic_DNA"/>
</dbReference>
<dbReference type="PANTHER" id="PTHR43806:SF66">
    <property type="entry name" value="SERIN ENDOPEPTIDASE"/>
    <property type="match status" value="1"/>
</dbReference>
<dbReference type="InterPro" id="IPR046450">
    <property type="entry name" value="PA_dom_sf"/>
</dbReference>
<dbReference type="Pfam" id="PF06280">
    <property type="entry name" value="fn3_5"/>
    <property type="match status" value="1"/>
</dbReference>
<keyword evidence="6 9" id="KW-0378">Hydrolase</keyword>
<dbReference type="InterPro" id="IPR000209">
    <property type="entry name" value="Peptidase_S8/S53_dom"/>
</dbReference>
<evidence type="ECO:0000259" key="13">
    <source>
        <dbReference type="Pfam" id="PF06280"/>
    </source>
</evidence>
<evidence type="ECO:0000256" key="3">
    <source>
        <dbReference type="ARBA" id="ARBA00022525"/>
    </source>
</evidence>
<keyword evidence="4 9" id="KW-0645">Protease</keyword>
<dbReference type="PANTHER" id="PTHR43806">
    <property type="entry name" value="PEPTIDASE S8"/>
    <property type="match status" value="1"/>
</dbReference>
<name>A0AAN7DLB8_9FUNG</name>
<dbReference type="InterPro" id="IPR010435">
    <property type="entry name" value="C5a/SBT2-like_Fn3"/>
</dbReference>
<gene>
    <name evidence="14" type="ORF">ATC70_009348</name>
</gene>
<dbReference type="Pfam" id="PF00082">
    <property type="entry name" value="Peptidase_S8"/>
    <property type="match status" value="1"/>
</dbReference>
<keyword evidence="15" id="KW-1185">Reference proteome</keyword>
<feature type="domain" description="PA" evidence="12">
    <location>
        <begin position="401"/>
        <end position="491"/>
    </location>
</feature>
<proteinExistence type="inferred from homology"/>
<protein>
    <submittedName>
        <fullName evidence="14">Uncharacterized protein</fullName>
    </submittedName>
</protein>
<dbReference type="InterPro" id="IPR022398">
    <property type="entry name" value="Peptidase_S8_His-AS"/>
</dbReference>
<feature type="active site" description="Charge relay system" evidence="8 9">
    <location>
        <position position="186"/>
    </location>
</feature>
<dbReference type="GO" id="GO:0004252">
    <property type="term" value="F:serine-type endopeptidase activity"/>
    <property type="evidence" value="ECO:0007669"/>
    <property type="project" value="UniProtKB-UniRule"/>
</dbReference>
<dbReference type="RefSeq" id="XP_064685783.1">
    <property type="nucleotide sequence ID" value="XM_064828581.1"/>
</dbReference>
<dbReference type="PRINTS" id="PR00723">
    <property type="entry name" value="SUBTILISIN"/>
</dbReference>
<evidence type="ECO:0000256" key="2">
    <source>
        <dbReference type="ARBA" id="ARBA00022512"/>
    </source>
</evidence>
<dbReference type="InterPro" id="IPR015500">
    <property type="entry name" value="Peptidase_S8_subtilisin-rel"/>
</dbReference>
<dbReference type="Pfam" id="PF02225">
    <property type="entry name" value="PA"/>
    <property type="match status" value="1"/>
</dbReference>
<dbReference type="GeneID" id="89953034"/>